<dbReference type="Proteomes" id="UP000030764">
    <property type="component" value="Unassembled WGS sequence"/>
</dbReference>
<organism evidence="2 3">
    <name type="scientific">Trichuris suis</name>
    <name type="common">pig whipworm</name>
    <dbReference type="NCBI Taxonomy" id="68888"/>
    <lineage>
        <taxon>Eukaryota</taxon>
        <taxon>Metazoa</taxon>
        <taxon>Ecdysozoa</taxon>
        <taxon>Nematoda</taxon>
        <taxon>Enoplea</taxon>
        <taxon>Dorylaimia</taxon>
        <taxon>Trichinellida</taxon>
        <taxon>Trichuridae</taxon>
        <taxon>Trichuris</taxon>
    </lineage>
</organism>
<name>A0A085LPD6_9BILA</name>
<evidence type="ECO:0000313" key="2">
    <source>
        <dbReference type="EMBL" id="KFD46832.1"/>
    </source>
</evidence>
<accession>A0A085LPD6</accession>
<feature type="region of interest" description="Disordered" evidence="1">
    <location>
        <begin position="304"/>
        <end position="333"/>
    </location>
</feature>
<evidence type="ECO:0000313" key="3">
    <source>
        <dbReference type="Proteomes" id="UP000030764"/>
    </source>
</evidence>
<reference evidence="2 3" key="1">
    <citation type="journal article" date="2014" name="Nat. Genet.">
        <title>Genome and transcriptome of the porcine whipworm Trichuris suis.</title>
        <authorList>
            <person name="Jex A.R."/>
            <person name="Nejsum P."/>
            <person name="Schwarz E.M."/>
            <person name="Hu L."/>
            <person name="Young N.D."/>
            <person name="Hall R.S."/>
            <person name="Korhonen P.K."/>
            <person name="Liao S."/>
            <person name="Thamsborg S."/>
            <person name="Xia J."/>
            <person name="Xu P."/>
            <person name="Wang S."/>
            <person name="Scheerlinck J.P."/>
            <person name="Hofmann A."/>
            <person name="Sternberg P.W."/>
            <person name="Wang J."/>
            <person name="Gasser R.B."/>
        </authorList>
    </citation>
    <scope>NUCLEOTIDE SEQUENCE [LARGE SCALE GENOMIC DNA]</scope>
    <source>
        <strain evidence="2">DCEP-RM93M</strain>
    </source>
</reference>
<dbReference type="EMBL" id="KL363351">
    <property type="protein sequence ID" value="KFD46832.1"/>
    <property type="molecule type" value="Genomic_DNA"/>
</dbReference>
<sequence length="506" mass="57790">MMICSACGRNILMADFDCDYGHVITFITVFPLFVFGGRTLLLSADPLNPLLPSHVYICINFVIYNNGTFRSSYRSILLVKEIDFVTFFKPTAITEGCEKLRHATVQLYLECMQVNQLLQVLTKACLTSQCFCLFVCTPVGKESVLFLDNASKYLLMDLYSHCIGACNRHMCRQVSICPIIMKRRKRRSRVFRLHGIDNSVPTCTAQEVKQTNLRTRNRRLKHRHGPQGMGLSIVRLDESHVCYLLPYELREEVPYEAQPLIVKEESLGYDEVEALAGEDAALLCAGRRTRIVRPVKVEELVGKAGSDSKVQNPVRRSEDRIKRQAKDGYPSSEERQPRCVNVLLDCFNHVGQVQLCYTWQNGAMFMERKCLDKNKFEMKMTKPPGRILKVAQQHVTGNEQHTAVIGKWRHSFASLWTACDSENSKEKRLRVGTSCRQHLSYGWSLLEVVTATNDSLAALTFVLLNVARPSTSRALEVRSRRQLLQVLKRRLSRSGSFLRRKAWKVT</sequence>
<feature type="compositionally biased region" description="Basic and acidic residues" evidence="1">
    <location>
        <begin position="315"/>
        <end position="333"/>
    </location>
</feature>
<evidence type="ECO:0000256" key="1">
    <source>
        <dbReference type="SAM" id="MobiDB-lite"/>
    </source>
</evidence>
<dbReference type="AlphaFoldDB" id="A0A085LPD6"/>
<protein>
    <submittedName>
        <fullName evidence="2">Uncharacterized protein</fullName>
    </submittedName>
</protein>
<gene>
    <name evidence="2" type="ORF">M513_12278</name>
</gene>
<keyword evidence="3" id="KW-1185">Reference proteome</keyword>
<proteinExistence type="predicted"/>